<dbReference type="PRINTS" id="PR00378">
    <property type="entry name" value="LIIMPHPHTASE"/>
</dbReference>
<dbReference type="InterPro" id="IPR033942">
    <property type="entry name" value="IMPase"/>
</dbReference>
<dbReference type="InterPro" id="IPR020550">
    <property type="entry name" value="Inositol_monophosphatase_CS"/>
</dbReference>
<dbReference type="PROSITE" id="PS00629">
    <property type="entry name" value="IMP_1"/>
    <property type="match status" value="1"/>
</dbReference>
<feature type="binding site" evidence="8">
    <location>
        <position position="257"/>
    </location>
    <ligand>
        <name>Mg(2+)</name>
        <dbReference type="ChEBI" id="CHEBI:18420"/>
        <label>1</label>
        <note>catalytic</note>
    </ligand>
</feature>
<feature type="binding site" evidence="8">
    <location>
        <position position="130"/>
    </location>
    <ligand>
        <name>Mg(2+)</name>
        <dbReference type="ChEBI" id="CHEBI:18420"/>
        <label>1</label>
        <note>catalytic</note>
    </ligand>
</feature>
<feature type="non-terminal residue" evidence="10">
    <location>
        <position position="311"/>
    </location>
</feature>
<feature type="binding site" evidence="8">
    <location>
        <position position="108"/>
    </location>
    <ligand>
        <name>Mg(2+)</name>
        <dbReference type="ChEBI" id="CHEBI:18420"/>
        <label>1</label>
        <note>catalytic</note>
    </ligand>
</feature>
<accession>A0A836G1T0</accession>
<evidence type="ECO:0000313" key="11">
    <source>
        <dbReference type="Proteomes" id="UP000669903"/>
    </source>
</evidence>
<dbReference type="FunFam" id="3.30.540.10:FF:000004">
    <property type="entry name" value="Inositol-1-monophosphatase"/>
    <property type="match status" value="1"/>
</dbReference>
<comment type="pathway">
    <text evidence="3 9">Polyol metabolism; myo-inositol biosynthesis; myo-inositol from D-glucose 6-phosphate: step 2/2.</text>
</comment>
<dbReference type="GO" id="GO:0007165">
    <property type="term" value="P:signal transduction"/>
    <property type="evidence" value="ECO:0007669"/>
    <property type="project" value="TreeGrafter"/>
</dbReference>
<dbReference type="Gene3D" id="3.30.540.10">
    <property type="entry name" value="Fructose-1,6-Bisphosphatase, subunit A, domain 1"/>
    <property type="match status" value="1"/>
</dbReference>
<dbReference type="PANTHER" id="PTHR20854">
    <property type="entry name" value="INOSITOL MONOPHOSPHATASE"/>
    <property type="match status" value="1"/>
</dbReference>
<evidence type="ECO:0000256" key="2">
    <source>
        <dbReference type="ARBA" id="ARBA00001946"/>
    </source>
</evidence>
<comment type="caution">
    <text evidence="10">The sequence shown here is derived from an EMBL/GenBank/DDBJ whole genome shotgun (WGS) entry which is preliminary data.</text>
</comment>
<feature type="binding site" evidence="8">
    <location>
        <position position="128"/>
    </location>
    <ligand>
        <name>Mg(2+)</name>
        <dbReference type="ChEBI" id="CHEBI:18420"/>
        <label>1</label>
        <note>catalytic</note>
    </ligand>
</feature>
<protein>
    <recommendedName>
        <fullName evidence="9">Inositol-1-monophosphatase</fullName>
        <ecNumber evidence="9">3.1.3.25</ecNumber>
    </recommendedName>
</protein>
<dbReference type="PRINTS" id="PR00377">
    <property type="entry name" value="IMPHPHTASES"/>
</dbReference>
<keyword evidence="7 8" id="KW-0460">Magnesium</keyword>
<gene>
    <name evidence="10" type="primary">Impa1</name>
    <name evidence="10" type="ORF">G6Z76_0011451</name>
</gene>
<dbReference type="EC" id="3.1.3.25" evidence="9"/>
<keyword evidence="5 8" id="KW-0479">Metal-binding</keyword>
<keyword evidence="11" id="KW-1185">Reference proteome</keyword>
<dbReference type="Gene3D" id="3.40.190.80">
    <property type="match status" value="1"/>
</dbReference>
<dbReference type="PANTHER" id="PTHR20854:SF4">
    <property type="entry name" value="INOSITOL-1-MONOPHOSPHATASE-RELATED"/>
    <property type="match status" value="1"/>
</dbReference>
<evidence type="ECO:0000256" key="7">
    <source>
        <dbReference type="ARBA" id="ARBA00022842"/>
    </source>
</evidence>
<dbReference type="Proteomes" id="UP000669903">
    <property type="component" value="Unassembled WGS sequence"/>
</dbReference>
<dbReference type="GO" id="GO:0008934">
    <property type="term" value="F:inositol monophosphate 1-phosphatase activity"/>
    <property type="evidence" value="ECO:0007669"/>
    <property type="project" value="InterPro"/>
</dbReference>
<dbReference type="PROSITE" id="PS00630">
    <property type="entry name" value="IMP_2"/>
    <property type="match status" value="1"/>
</dbReference>
<keyword evidence="6 9" id="KW-0378">Hydrolase</keyword>
<feature type="non-terminal residue" evidence="10">
    <location>
        <position position="1"/>
    </location>
</feature>
<dbReference type="SUPFAM" id="SSF56655">
    <property type="entry name" value="Carbohydrate phosphatase"/>
    <property type="match status" value="1"/>
</dbReference>
<evidence type="ECO:0000256" key="8">
    <source>
        <dbReference type="PIRSR" id="PIRSR600760-2"/>
    </source>
</evidence>
<dbReference type="FunFam" id="3.40.190.80:FF:000002">
    <property type="entry name" value="Inositol-1-monophosphatase"/>
    <property type="match status" value="1"/>
</dbReference>
<evidence type="ECO:0000256" key="5">
    <source>
        <dbReference type="ARBA" id="ARBA00022723"/>
    </source>
</evidence>
<evidence type="ECO:0000256" key="1">
    <source>
        <dbReference type="ARBA" id="ARBA00001033"/>
    </source>
</evidence>
<organism evidence="10 11">
    <name type="scientific">Acromyrmex charruanus</name>
    <dbReference type="NCBI Taxonomy" id="2715315"/>
    <lineage>
        <taxon>Eukaryota</taxon>
        <taxon>Metazoa</taxon>
        <taxon>Ecdysozoa</taxon>
        <taxon>Arthropoda</taxon>
        <taxon>Hexapoda</taxon>
        <taxon>Insecta</taxon>
        <taxon>Pterygota</taxon>
        <taxon>Neoptera</taxon>
        <taxon>Endopterygota</taxon>
        <taxon>Hymenoptera</taxon>
        <taxon>Apocrita</taxon>
        <taxon>Aculeata</taxon>
        <taxon>Formicoidea</taxon>
        <taxon>Formicidae</taxon>
        <taxon>Myrmicinae</taxon>
        <taxon>Acromyrmex</taxon>
    </lineage>
</organism>
<dbReference type="InterPro" id="IPR020552">
    <property type="entry name" value="Inositol_monoPase_Li-sen"/>
</dbReference>
<sequence>MYIHRLHEKYEAVRNEAIKRCRPDELYTLQSSMVDGRQVQFSVERTYTYLFSHIQWQAAIVREKIYQHKDVLTKSCDVDLVTEWDRKVEKLLIDGISSRYPDHRFIGEESTSSEQKIELTNAPTWIIDPIDGTMNFVHGLPYICISVALLINKITEIGIVYNPILEQLFTARKGQGAFLNGAPIHVSNEKELRKALVMLEMGTSRDPEKLKIVLQNITLLISHVHGIRSFGAAALNMCMVALGGVDVSFEFGIHAWDVAAGDLIVREAGGVSIDPAGGPFDMMSRRTLCASSMELAQQLSKILIQYYPVRD</sequence>
<evidence type="ECO:0000256" key="6">
    <source>
        <dbReference type="ARBA" id="ARBA00022801"/>
    </source>
</evidence>
<feature type="binding site" evidence="8">
    <location>
        <position position="131"/>
    </location>
    <ligand>
        <name>Mg(2+)</name>
        <dbReference type="ChEBI" id="CHEBI:18420"/>
        <label>1</label>
        <note>catalytic</note>
    </ligand>
</feature>
<dbReference type="Pfam" id="PF00459">
    <property type="entry name" value="Inositol_P"/>
    <property type="match status" value="1"/>
</dbReference>
<evidence type="ECO:0000256" key="3">
    <source>
        <dbReference type="ARBA" id="ARBA00005152"/>
    </source>
</evidence>
<comment type="cofactor">
    <cofactor evidence="2 8 9">
        <name>Mg(2+)</name>
        <dbReference type="ChEBI" id="CHEBI:18420"/>
    </cofactor>
</comment>
<proteinExistence type="inferred from homology"/>
<dbReference type="GO" id="GO:0006021">
    <property type="term" value="P:inositol biosynthetic process"/>
    <property type="evidence" value="ECO:0007669"/>
    <property type="project" value="UniProtKB-UniPathway"/>
</dbReference>
<evidence type="ECO:0000313" key="10">
    <source>
        <dbReference type="EMBL" id="KAG5329405.1"/>
    </source>
</evidence>
<evidence type="ECO:0000256" key="4">
    <source>
        <dbReference type="ARBA" id="ARBA00009759"/>
    </source>
</evidence>
<dbReference type="CDD" id="cd01639">
    <property type="entry name" value="IMPase"/>
    <property type="match status" value="1"/>
</dbReference>
<dbReference type="UniPathway" id="UPA00823">
    <property type="reaction ID" value="UER00788"/>
</dbReference>
<dbReference type="GO" id="GO:0046872">
    <property type="term" value="F:metal ion binding"/>
    <property type="evidence" value="ECO:0007669"/>
    <property type="project" value="UniProtKB-KW"/>
</dbReference>
<dbReference type="EMBL" id="JAANIC010006140">
    <property type="protein sequence ID" value="KAG5329405.1"/>
    <property type="molecule type" value="Genomic_DNA"/>
</dbReference>
<evidence type="ECO:0000256" key="9">
    <source>
        <dbReference type="RuleBase" id="RU364068"/>
    </source>
</evidence>
<dbReference type="InterPro" id="IPR000760">
    <property type="entry name" value="Inositol_monophosphatase-like"/>
</dbReference>
<dbReference type="InterPro" id="IPR020583">
    <property type="entry name" value="Inositol_monoP_metal-BS"/>
</dbReference>
<name>A0A836G1T0_9HYME</name>
<reference evidence="10" key="1">
    <citation type="submission" date="2020-03" db="EMBL/GenBank/DDBJ databases">
        <title>Relaxed selection underlies rapid genomic changes in the transitions from sociality to social parasitism in ants.</title>
        <authorList>
            <person name="Bi X."/>
        </authorList>
    </citation>
    <scope>NUCLEOTIDE SEQUENCE</scope>
    <source>
        <strain evidence="10">BGI-DK2014a</strain>
        <tissue evidence="10">Whole body</tissue>
    </source>
</reference>
<comment type="catalytic activity">
    <reaction evidence="1 9">
        <text>a myo-inositol phosphate + H2O = myo-inositol + phosphate</text>
        <dbReference type="Rhea" id="RHEA:24056"/>
        <dbReference type="ChEBI" id="CHEBI:15377"/>
        <dbReference type="ChEBI" id="CHEBI:17268"/>
        <dbReference type="ChEBI" id="CHEBI:43474"/>
        <dbReference type="ChEBI" id="CHEBI:84139"/>
        <dbReference type="EC" id="3.1.3.25"/>
    </reaction>
</comment>
<dbReference type="AlphaFoldDB" id="A0A836G1T0"/>
<comment type="similarity">
    <text evidence="4 9">Belongs to the inositol monophosphatase superfamily.</text>
</comment>
<dbReference type="GO" id="GO:0046854">
    <property type="term" value="P:phosphatidylinositol phosphate biosynthetic process"/>
    <property type="evidence" value="ECO:0007669"/>
    <property type="project" value="InterPro"/>
</dbReference>